<name>A0A368G9R7_ANCCA</name>
<evidence type="ECO:0000313" key="2">
    <source>
        <dbReference type="EMBL" id="RCN39755.1"/>
    </source>
</evidence>
<proteinExistence type="predicted"/>
<reference evidence="2 3" key="1">
    <citation type="submission" date="2014-10" db="EMBL/GenBank/DDBJ databases">
        <title>Draft genome of the hookworm Ancylostoma caninum.</title>
        <authorList>
            <person name="Mitreva M."/>
        </authorList>
    </citation>
    <scope>NUCLEOTIDE SEQUENCE [LARGE SCALE GENOMIC DNA]</scope>
    <source>
        <strain evidence="2 3">Baltimore</strain>
    </source>
</reference>
<feature type="region of interest" description="Disordered" evidence="1">
    <location>
        <begin position="1"/>
        <end position="38"/>
    </location>
</feature>
<keyword evidence="3" id="KW-1185">Reference proteome</keyword>
<comment type="caution">
    <text evidence="2">The sequence shown here is derived from an EMBL/GenBank/DDBJ whole genome shotgun (WGS) entry which is preliminary data.</text>
</comment>
<gene>
    <name evidence="2" type="ORF">ANCCAN_14328</name>
</gene>
<dbReference type="OrthoDB" id="10545039at2759"/>
<evidence type="ECO:0000313" key="3">
    <source>
        <dbReference type="Proteomes" id="UP000252519"/>
    </source>
</evidence>
<sequence length="123" mass="13910">MCGENDERSRSRMSVRPDSTLSGAFFQSGGNSSSPIRSLTADQEARLRMIRDFTFLHRNVKDLGFRCLSNVLAILPPDDSVDWIELIRQRLPEVEAAPFQDKQILLWKQGSRSDQVGNNNVSN</sequence>
<protein>
    <submittedName>
        <fullName evidence="2">Uncharacterized protein</fullName>
    </submittedName>
</protein>
<dbReference type="Proteomes" id="UP000252519">
    <property type="component" value="Unassembled WGS sequence"/>
</dbReference>
<feature type="compositionally biased region" description="Basic and acidic residues" evidence="1">
    <location>
        <begin position="1"/>
        <end position="10"/>
    </location>
</feature>
<evidence type="ECO:0000256" key="1">
    <source>
        <dbReference type="SAM" id="MobiDB-lite"/>
    </source>
</evidence>
<dbReference type="AlphaFoldDB" id="A0A368G9R7"/>
<feature type="compositionally biased region" description="Polar residues" evidence="1">
    <location>
        <begin position="28"/>
        <end position="38"/>
    </location>
</feature>
<accession>A0A368G9R7</accession>
<organism evidence="2 3">
    <name type="scientific">Ancylostoma caninum</name>
    <name type="common">Dog hookworm</name>
    <dbReference type="NCBI Taxonomy" id="29170"/>
    <lineage>
        <taxon>Eukaryota</taxon>
        <taxon>Metazoa</taxon>
        <taxon>Ecdysozoa</taxon>
        <taxon>Nematoda</taxon>
        <taxon>Chromadorea</taxon>
        <taxon>Rhabditida</taxon>
        <taxon>Rhabditina</taxon>
        <taxon>Rhabditomorpha</taxon>
        <taxon>Strongyloidea</taxon>
        <taxon>Ancylostomatidae</taxon>
        <taxon>Ancylostomatinae</taxon>
        <taxon>Ancylostoma</taxon>
    </lineage>
</organism>
<dbReference type="EMBL" id="JOJR01000322">
    <property type="protein sequence ID" value="RCN39755.1"/>
    <property type="molecule type" value="Genomic_DNA"/>
</dbReference>